<evidence type="ECO:0000256" key="1">
    <source>
        <dbReference type="ARBA" id="ARBA00004141"/>
    </source>
</evidence>
<dbReference type="EMBL" id="CAMXCT010006715">
    <property type="protein sequence ID" value="CAI4018824.1"/>
    <property type="molecule type" value="Genomic_DNA"/>
</dbReference>
<dbReference type="PROSITE" id="PS00018">
    <property type="entry name" value="EF_HAND_1"/>
    <property type="match status" value="1"/>
</dbReference>
<name>A0A9P1GPT5_9DINO</name>
<dbReference type="Gene3D" id="1.10.287.110">
    <property type="entry name" value="DnaJ domain"/>
    <property type="match status" value="1"/>
</dbReference>
<feature type="transmembrane region" description="Helical" evidence="14">
    <location>
        <begin position="468"/>
        <end position="490"/>
    </location>
</feature>
<feature type="compositionally biased region" description="Low complexity" evidence="13">
    <location>
        <begin position="64"/>
        <end position="74"/>
    </location>
</feature>
<feature type="compositionally biased region" description="Low complexity" evidence="13">
    <location>
        <begin position="109"/>
        <end position="120"/>
    </location>
</feature>
<dbReference type="InterPro" id="IPR050599">
    <property type="entry name" value="VDCC_alpha-1_subunit"/>
</dbReference>
<keyword evidence="10 14" id="KW-0472">Membrane</keyword>
<dbReference type="EMBL" id="CAMXCT020006715">
    <property type="protein sequence ID" value="CAL1172199.1"/>
    <property type="molecule type" value="Genomic_DNA"/>
</dbReference>
<keyword evidence="4" id="KW-0107">Calcium channel</keyword>
<feature type="domain" description="J" evidence="15">
    <location>
        <begin position="139"/>
        <end position="213"/>
    </location>
</feature>
<dbReference type="InterPro" id="IPR001623">
    <property type="entry name" value="DnaJ_domain"/>
</dbReference>
<evidence type="ECO:0000256" key="11">
    <source>
        <dbReference type="ARBA" id="ARBA00023180"/>
    </source>
</evidence>
<dbReference type="SUPFAM" id="SSF81324">
    <property type="entry name" value="Voltage-gated potassium channels"/>
    <property type="match status" value="1"/>
</dbReference>
<keyword evidence="11" id="KW-0325">Glycoprotein</keyword>
<dbReference type="Gene3D" id="1.10.287.70">
    <property type="match status" value="1"/>
</dbReference>
<keyword evidence="8 14" id="KW-1133">Transmembrane helix</keyword>
<comment type="caution">
    <text evidence="17">The sequence shown here is derived from an EMBL/GenBank/DDBJ whole genome shotgun (WGS) entry which is preliminary data.</text>
</comment>
<accession>A0A9P1GPT5</accession>
<evidence type="ECO:0000256" key="13">
    <source>
        <dbReference type="SAM" id="MobiDB-lite"/>
    </source>
</evidence>
<feature type="transmembrane region" description="Helical" evidence="14">
    <location>
        <begin position="578"/>
        <end position="606"/>
    </location>
</feature>
<dbReference type="InterPro" id="IPR018247">
    <property type="entry name" value="EF_Hand_1_Ca_BS"/>
</dbReference>
<evidence type="ECO:0000313" key="18">
    <source>
        <dbReference type="EMBL" id="CAL4806136.1"/>
    </source>
</evidence>
<evidence type="ECO:0000313" key="17">
    <source>
        <dbReference type="EMBL" id="CAI4018824.1"/>
    </source>
</evidence>
<reference evidence="17" key="1">
    <citation type="submission" date="2022-10" db="EMBL/GenBank/DDBJ databases">
        <authorList>
            <person name="Chen Y."/>
            <person name="Dougan E. K."/>
            <person name="Chan C."/>
            <person name="Rhodes N."/>
            <person name="Thang M."/>
        </authorList>
    </citation>
    <scope>NUCLEOTIDE SEQUENCE</scope>
</reference>
<keyword evidence="7" id="KW-0851">Voltage-gated channel</keyword>
<dbReference type="GO" id="GO:0098703">
    <property type="term" value="P:calcium ion import across plasma membrane"/>
    <property type="evidence" value="ECO:0007669"/>
    <property type="project" value="TreeGrafter"/>
</dbReference>
<dbReference type="InterPro" id="IPR036869">
    <property type="entry name" value="J_dom_sf"/>
</dbReference>
<keyword evidence="5 14" id="KW-0812">Transmembrane</keyword>
<dbReference type="PANTHER" id="PTHR45628">
    <property type="entry name" value="VOLTAGE-DEPENDENT CALCIUM CHANNEL TYPE A SUBUNIT ALPHA-1"/>
    <property type="match status" value="1"/>
</dbReference>
<dbReference type="Proteomes" id="UP001152797">
    <property type="component" value="Unassembled WGS sequence"/>
</dbReference>
<dbReference type="InterPro" id="IPR005821">
    <property type="entry name" value="Ion_trans_dom"/>
</dbReference>
<keyword evidence="3" id="KW-0109">Calcium transport</keyword>
<keyword evidence="6" id="KW-0106">Calcium</keyword>
<evidence type="ECO:0000256" key="14">
    <source>
        <dbReference type="SAM" id="Phobius"/>
    </source>
</evidence>
<dbReference type="SMART" id="SM00271">
    <property type="entry name" value="DnaJ"/>
    <property type="match status" value="1"/>
</dbReference>
<evidence type="ECO:0000256" key="4">
    <source>
        <dbReference type="ARBA" id="ARBA00022673"/>
    </source>
</evidence>
<dbReference type="CDD" id="cd06257">
    <property type="entry name" value="DnaJ"/>
    <property type="match status" value="1"/>
</dbReference>
<dbReference type="GO" id="GO:0005891">
    <property type="term" value="C:voltage-gated calcium channel complex"/>
    <property type="evidence" value="ECO:0007669"/>
    <property type="project" value="TreeGrafter"/>
</dbReference>
<dbReference type="SUPFAM" id="SSF46565">
    <property type="entry name" value="Chaperone J-domain"/>
    <property type="match status" value="1"/>
</dbReference>
<dbReference type="EMBL" id="CAMXCT030006715">
    <property type="protein sequence ID" value="CAL4806136.1"/>
    <property type="molecule type" value="Genomic_DNA"/>
</dbReference>
<organism evidence="17">
    <name type="scientific">Cladocopium goreaui</name>
    <dbReference type="NCBI Taxonomy" id="2562237"/>
    <lineage>
        <taxon>Eukaryota</taxon>
        <taxon>Sar</taxon>
        <taxon>Alveolata</taxon>
        <taxon>Dinophyceae</taxon>
        <taxon>Suessiales</taxon>
        <taxon>Symbiodiniaceae</taxon>
        <taxon>Cladocopium</taxon>
    </lineage>
</organism>
<keyword evidence="12 18" id="KW-0407">Ion channel</keyword>
<protein>
    <submittedName>
        <fullName evidence="18">Sodium channel protein type 11 subunit alpha (NaN) (Sensory neuron sodium channel 2) (Sodium channel protein type XI subunit alpha) (Voltage-gated sodium channel subunit alpha Nav1.9)</fullName>
    </submittedName>
</protein>
<dbReference type="InterPro" id="IPR027359">
    <property type="entry name" value="Volt_channel_dom_sf"/>
</dbReference>
<evidence type="ECO:0000256" key="12">
    <source>
        <dbReference type="ARBA" id="ARBA00023303"/>
    </source>
</evidence>
<keyword evidence="19" id="KW-1185">Reference proteome</keyword>
<dbReference type="PRINTS" id="PR00625">
    <property type="entry name" value="JDOMAIN"/>
</dbReference>
<comment type="subcellular location">
    <subcellularLocation>
        <location evidence="1">Membrane</location>
        <topology evidence="1">Multi-pass membrane protein</topology>
    </subcellularLocation>
</comment>
<feature type="transmembrane region" description="Helical" evidence="14">
    <location>
        <begin position="655"/>
        <end position="680"/>
    </location>
</feature>
<reference evidence="18 19" key="2">
    <citation type="submission" date="2024-05" db="EMBL/GenBank/DDBJ databases">
        <authorList>
            <person name="Chen Y."/>
            <person name="Shah S."/>
            <person name="Dougan E. K."/>
            <person name="Thang M."/>
            <person name="Chan C."/>
        </authorList>
    </citation>
    <scope>NUCLEOTIDE SEQUENCE [LARGE SCALE GENOMIC DNA]</scope>
</reference>
<evidence type="ECO:0000256" key="6">
    <source>
        <dbReference type="ARBA" id="ARBA00022837"/>
    </source>
</evidence>
<dbReference type="Gene3D" id="1.20.120.350">
    <property type="entry name" value="Voltage-gated potassium channels. Chain C"/>
    <property type="match status" value="1"/>
</dbReference>
<evidence type="ECO:0000256" key="7">
    <source>
        <dbReference type="ARBA" id="ARBA00022882"/>
    </source>
</evidence>
<feature type="domain" description="CID" evidence="16">
    <location>
        <begin position="1"/>
        <end position="47"/>
    </location>
</feature>
<dbReference type="Pfam" id="PF00520">
    <property type="entry name" value="Ion_trans"/>
    <property type="match status" value="1"/>
</dbReference>
<dbReference type="GO" id="GO:0008331">
    <property type="term" value="F:high voltage-gated calcium channel activity"/>
    <property type="evidence" value="ECO:0007669"/>
    <property type="project" value="TreeGrafter"/>
</dbReference>
<evidence type="ECO:0000259" key="16">
    <source>
        <dbReference type="PROSITE" id="PS51391"/>
    </source>
</evidence>
<keyword evidence="9" id="KW-0406">Ion transport</keyword>
<evidence type="ECO:0000256" key="3">
    <source>
        <dbReference type="ARBA" id="ARBA00022568"/>
    </source>
</evidence>
<gene>
    <name evidence="17" type="ORF">C1SCF055_LOCUS43359</name>
</gene>
<evidence type="ECO:0000313" key="19">
    <source>
        <dbReference type="Proteomes" id="UP001152797"/>
    </source>
</evidence>
<feature type="region of interest" description="Disordered" evidence="13">
    <location>
        <begin position="57"/>
        <end position="123"/>
    </location>
</feature>
<feature type="transmembrane region" description="Helical" evidence="14">
    <location>
        <begin position="511"/>
        <end position="530"/>
    </location>
</feature>
<keyword evidence="2" id="KW-0813">Transport</keyword>
<dbReference type="PROSITE" id="PS51391">
    <property type="entry name" value="CID"/>
    <property type="match status" value="1"/>
</dbReference>
<evidence type="ECO:0000256" key="10">
    <source>
        <dbReference type="ARBA" id="ARBA00023136"/>
    </source>
</evidence>
<dbReference type="OrthoDB" id="10250354at2759"/>
<dbReference type="PANTHER" id="PTHR45628:SF7">
    <property type="entry name" value="VOLTAGE-DEPENDENT CALCIUM CHANNEL TYPE A SUBUNIT ALPHA-1"/>
    <property type="match status" value="1"/>
</dbReference>
<dbReference type="Pfam" id="PF00226">
    <property type="entry name" value="DnaJ"/>
    <property type="match status" value="1"/>
</dbReference>
<dbReference type="PROSITE" id="PS50076">
    <property type="entry name" value="DNAJ_2"/>
    <property type="match status" value="1"/>
</dbReference>
<evidence type="ECO:0000256" key="8">
    <source>
        <dbReference type="ARBA" id="ARBA00022989"/>
    </source>
</evidence>
<evidence type="ECO:0000259" key="15">
    <source>
        <dbReference type="PROSITE" id="PS50076"/>
    </source>
</evidence>
<evidence type="ECO:0000256" key="9">
    <source>
        <dbReference type="ARBA" id="ARBA00023065"/>
    </source>
</evidence>
<dbReference type="InterPro" id="IPR006569">
    <property type="entry name" value="CID_dom"/>
</dbReference>
<dbReference type="AlphaFoldDB" id="A0A9P1GPT5"/>
<evidence type="ECO:0000256" key="2">
    <source>
        <dbReference type="ARBA" id="ARBA00022448"/>
    </source>
</evidence>
<proteinExistence type="predicted"/>
<evidence type="ECO:0000256" key="5">
    <source>
        <dbReference type="ARBA" id="ARBA00022692"/>
    </source>
</evidence>
<sequence>MAVHAFRKVQSDLERQEVARMLHAWRELKIFDAKVLSSIASTLRSNQAHSHILDEADEDDADEGAPATAVPAATTGGGLNSTPSRTATGEATAKKAKVPSTGAPPPRAPAAKPAPAAPKAPSEKVLSTISRILTVPLERPFELLGLKADCKASEIRTAYRKIALLIHPDKNPGSEAKCKEALIKLQQGREQAESDLQMRASGGTKKAAFSDVMDLGEAKPSNKCQYPGCDLPPCKQCPNRCCTRNITHCHMLARSKGGLHCFFHPPPRSWARNAVEMVEWHARHEVMPAEMGGQGGFKFDRTMTAGVAGWTVAEGNPRLPGIIDGLSTFRSELAAKQQQLLTKLDIELEKENAATDVPEVEGVFHSVESSLPSVAELRKKKMPWIHKQGSKMMCEEEGNQSRAFSQLNPEYATNRLRHAAIDEIPSAEVFRKGSKWTQIVQHNWFERIGLGMIYLNALWIAIDIDYNKALVIIDAAPGFIVVEIVFGIYFSTELFCRYMAYITTKLAFKDAWFVFDLLLVFIMVTETWLMPLINSVIEGLAGAGSGFGRSASVLRVLKVLRVLRTARIVRVARYMPELMILIKGLLVAARSVFFTLVLLLLVTYIFSITFTQLSQDTPLSELFPKVPTTVLELVLQGVIPDQAGFFTQVANESPLMGAMVLVFIMVGSLIIMNMLVGVLVEAVQTVASCEHEQIHIDFAKRVLFEMIDQEGADENGDNLISEEEFETLMQKPEAVVALNRLGVEVYAALEYGKLLFEDGQPLTFGEFLEGMLMLRGSNQTTVKDIVTLRKFTADEFSHLHTVLEDLFRHLSFKPGHTRPEPQIMPRSKSSPVTAIRGVDEV</sequence>